<name>A0A239L375_9SPHN</name>
<protein>
    <submittedName>
        <fullName evidence="1">Uncharacterized conserved protein, DUF736 family</fullName>
    </submittedName>
</protein>
<keyword evidence="2" id="KW-1185">Reference proteome</keyword>
<evidence type="ECO:0000313" key="2">
    <source>
        <dbReference type="Proteomes" id="UP000198339"/>
    </source>
</evidence>
<dbReference type="Proteomes" id="UP000198339">
    <property type="component" value="Unassembled WGS sequence"/>
</dbReference>
<dbReference type="EMBL" id="FZPA01000018">
    <property type="protein sequence ID" value="SNT24139.1"/>
    <property type="molecule type" value="Genomic_DNA"/>
</dbReference>
<accession>A0A239L375</accession>
<evidence type="ECO:0000313" key="1">
    <source>
        <dbReference type="EMBL" id="SNT24139.1"/>
    </source>
</evidence>
<dbReference type="Pfam" id="PF05284">
    <property type="entry name" value="DUF736"/>
    <property type="match status" value="1"/>
</dbReference>
<dbReference type="InterPro" id="IPR007948">
    <property type="entry name" value="DUF736"/>
</dbReference>
<gene>
    <name evidence="1" type="ORF">SAMN06295955_11845</name>
</gene>
<sequence length="110" mass="11903">MNIGTFTRTAEGYAGEVRAFGIREAITLVALARNDGESAPDFRIHLNDGSGAEVGFAWNEVGDKAGEYVSLKIVSPLVPGQSFRANLFRDDGEGETLTLSLNTPRRDDRS</sequence>
<dbReference type="AlphaFoldDB" id="A0A239L375"/>
<organism evidence="1 2">
    <name type="scientific">Sphingopyxis indica</name>
    <dbReference type="NCBI Taxonomy" id="436663"/>
    <lineage>
        <taxon>Bacteria</taxon>
        <taxon>Pseudomonadati</taxon>
        <taxon>Pseudomonadota</taxon>
        <taxon>Alphaproteobacteria</taxon>
        <taxon>Sphingomonadales</taxon>
        <taxon>Sphingomonadaceae</taxon>
        <taxon>Sphingopyxis</taxon>
    </lineage>
</organism>
<reference evidence="1 2" key="1">
    <citation type="submission" date="2017-06" db="EMBL/GenBank/DDBJ databases">
        <authorList>
            <person name="Kim H.J."/>
            <person name="Triplett B.A."/>
        </authorList>
    </citation>
    <scope>NUCLEOTIDE SEQUENCE [LARGE SCALE GENOMIC DNA]</scope>
    <source>
        <strain evidence="1 2">DS15</strain>
    </source>
</reference>
<dbReference type="RefSeq" id="WP_089217252.1">
    <property type="nucleotide sequence ID" value="NZ_FZPA01000018.1"/>
</dbReference>
<proteinExistence type="predicted"/>
<dbReference type="OrthoDB" id="9811595at2"/>